<evidence type="ECO:0000256" key="5">
    <source>
        <dbReference type="ARBA" id="ARBA00023242"/>
    </source>
</evidence>
<dbReference type="PANTHER" id="PTHR10221:SF13">
    <property type="entry name" value="TRANSCRIPTION INITIATION FACTOR TFIID SUBUNIT 6"/>
    <property type="match status" value="1"/>
</dbReference>
<comment type="similarity">
    <text evidence="2">Belongs to the TAF6 family.</text>
</comment>
<evidence type="ECO:0000256" key="4">
    <source>
        <dbReference type="ARBA" id="ARBA00023163"/>
    </source>
</evidence>
<evidence type="ECO:0000256" key="2">
    <source>
        <dbReference type="ARBA" id="ARBA00007688"/>
    </source>
</evidence>
<dbReference type="GO" id="GO:0051123">
    <property type="term" value="P:RNA polymerase II preinitiation complex assembly"/>
    <property type="evidence" value="ECO:0007669"/>
    <property type="project" value="TreeGrafter"/>
</dbReference>
<sequence length="236" mass="26436">MTKAPLDTSIGCHWLAIEGVQPTIPENAPVEVIAAPSDSKKFEQKDDGLPIDSKLPVKHILSRELQLYFDKITELAVRSDSVQGSLIEFGQRIGPSSFRPCLFGGIRPDWTTSPVQSGSDCLAKRTWDKTELPLIQSFVRSKTNGYTIYPGPSSPTTSPVQSSSEAISPETPYPVRKTNEALVPYFTIFIADENPHICIEPYLLMPISRVYSVHVGWHGRRCFATLFRWHRDGYTR</sequence>
<keyword evidence="5" id="KW-0539">Nucleus</keyword>
<evidence type="ECO:0000256" key="6">
    <source>
        <dbReference type="SAM" id="MobiDB-lite"/>
    </source>
</evidence>
<comment type="subcellular location">
    <subcellularLocation>
        <location evidence="1">Nucleus</location>
    </subcellularLocation>
</comment>
<proteinExistence type="inferred from homology"/>
<dbReference type="Proteomes" id="UP000585474">
    <property type="component" value="Unassembled WGS sequence"/>
</dbReference>
<feature type="compositionally biased region" description="Low complexity" evidence="6">
    <location>
        <begin position="150"/>
        <end position="164"/>
    </location>
</feature>
<evidence type="ECO:0000313" key="7">
    <source>
        <dbReference type="EMBL" id="GFS33672.1"/>
    </source>
</evidence>
<evidence type="ECO:0000256" key="3">
    <source>
        <dbReference type="ARBA" id="ARBA00023015"/>
    </source>
</evidence>
<dbReference type="OrthoDB" id="361039at2759"/>
<reference evidence="8" key="1">
    <citation type="submission" date="2019-07" db="EMBL/GenBank/DDBJ databases">
        <title>De Novo Assembly of kiwifruit Actinidia rufa.</title>
        <authorList>
            <person name="Sugita-Konishi S."/>
            <person name="Sato K."/>
            <person name="Mori E."/>
            <person name="Abe Y."/>
            <person name="Kisaki G."/>
            <person name="Hamano K."/>
            <person name="Suezawa K."/>
            <person name="Otani M."/>
            <person name="Fukuda T."/>
            <person name="Manabe T."/>
            <person name="Gomi K."/>
            <person name="Tabuchi M."/>
            <person name="Akimitsu K."/>
            <person name="Kataoka I."/>
        </authorList>
    </citation>
    <scope>NUCLEOTIDE SEQUENCE [LARGE SCALE GENOMIC DNA]</scope>
    <source>
        <strain evidence="8">cv. Fuchu</strain>
    </source>
</reference>
<feature type="region of interest" description="Disordered" evidence="6">
    <location>
        <begin position="150"/>
        <end position="171"/>
    </location>
</feature>
<protein>
    <submittedName>
        <fullName evidence="7">Similar to TATA BOX ASSOCIATED FACTOR II 59</fullName>
    </submittedName>
</protein>
<name>A0A7J0DER5_9ERIC</name>
<keyword evidence="3" id="KW-0805">Transcription regulation</keyword>
<keyword evidence="4" id="KW-0804">Transcription</keyword>
<dbReference type="AlphaFoldDB" id="A0A7J0DER5"/>
<dbReference type="PANTHER" id="PTHR10221">
    <property type="entry name" value="TRANSCRIPTION INITIATION FACTOR TFIID SUBUNIT 6"/>
    <property type="match status" value="1"/>
</dbReference>
<dbReference type="GO" id="GO:0003713">
    <property type="term" value="F:transcription coactivator activity"/>
    <property type="evidence" value="ECO:0007669"/>
    <property type="project" value="TreeGrafter"/>
</dbReference>
<dbReference type="InterPro" id="IPR037796">
    <property type="entry name" value="TAF6"/>
</dbReference>
<accession>A0A7J0DER5</accession>
<dbReference type="EMBL" id="BJWL01000193">
    <property type="protein sequence ID" value="GFS33672.1"/>
    <property type="molecule type" value="Genomic_DNA"/>
</dbReference>
<evidence type="ECO:0000313" key="8">
    <source>
        <dbReference type="Proteomes" id="UP000585474"/>
    </source>
</evidence>
<dbReference type="GO" id="GO:0016251">
    <property type="term" value="F:RNA polymerase II general transcription initiation factor activity"/>
    <property type="evidence" value="ECO:0007669"/>
    <property type="project" value="InterPro"/>
</dbReference>
<evidence type="ECO:0000256" key="1">
    <source>
        <dbReference type="ARBA" id="ARBA00004123"/>
    </source>
</evidence>
<dbReference type="GO" id="GO:0046695">
    <property type="term" value="C:SLIK (SAGA-like) complex"/>
    <property type="evidence" value="ECO:0007669"/>
    <property type="project" value="InterPro"/>
</dbReference>
<organism evidence="7 8">
    <name type="scientific">Actinidia rufa</name>
    <dbReference type="NCBI Taxonomy" id="165716"/>
    <lineage>
        <taxon>Eukaryota</taxon>
        <taxon>Viridiplantae</taxon>
        <taxon>Streptophyta</taxon>
        <taxon>Embryophyta</taxon>
        <taxon>Tracheophyta</taxon>
        <taxon>Spermatophyta</taxon>
        <taxon>Magnoliopsida</taxon>
        <taxon>eudicotyledons</taxon>
        <taxon>Gunneridae</taxon>
        <taxon>Pentapetalae</taxon>
        <taxon>asterids</taxon>
        <taxon>Ericales</taxon>
        <taxon>Actinidiaceae</taxon>
        <taxon>Actinidia</taxon>
    </lineage>
</organism>
<gene>
    <name evidence="7" type="ORF">Acr_00g0029940</name>
</gene>
<dbReference type="GO" id="GO:0005669">
    <property type="term" value="C:transcription factor TFIID complex"/>
    <property type="evidence" value="ECO:0007669"/>
    <property type="project" value="InterPro"/>
</dbReference>
<keyword evidence="8" id="KW-1185">Reference proteome</keyword>
<dbReference type="GO" id="GO:0000124">
    <property type="term" value="C:SAGA complex"/>
    <property type="evidence" value="ECO:0007669"/>
    <property type="project" value="InterPro"/>
</dbReference>
<comment type="caution">
    <text evidence="7">The sequence shown here is derived from an EMBL/GenBank/DDBJ whole genome shotgun (WGS) entry which is preliminary data.</text>
</comment>